<dbReference type="EMBL" id="NPIC01000001">
    <property type="protein sequence ID" value="RDL42344.1"/>
    <property type="molecule type" value="Genomic_DNA"/>
</dbReference>
<feature type="region of interest" description="Disordered" evidence="4">
    <location>
        <begin position="179"/>
        <end position="198"/>
    </location>
</feature>
<dbReference type="CDD" id="cd06532">
    <property type="entry name" value="Glyco_transf_25"/>
    <property type="match status" value="1"/>
</dbReference>
<keyword evidence="7" id="KW-1185">Reference proteome</keyword>
<dbReference type="Pfam" id="PF01755">
    <property type="entry name" value="Glyco_transf_25"/>
    <property type="match status" value="1"/>
</dbReference>
<dbReference type="PANTHER" id="PTHR10730">
    <property type="entry name" value="PROCOLLAGEN-LYSINE,2-OXOGLUTARATE 5-DIOXYGENASE/GLYCOSYLTRANSFERASE 25 FAMILY MEMBER"/>
    <property type="match status" value="1"/>
</dbReference>
<dbReference type="AlphaFoldDB" id="A0A370U3K6"/>
<feature type="region of interest" description="Disordered" evidence="4">
    <location>
        <begin position="275"/>
        <end position="303"/>
    </location>
</feature>
<evidence type="ECO:0000313" key="7">
    <source>
        <dbReference type="Proteomes" id="UP000254866"/>
    </source>
</evidence>
<accession>A0A370U3K6</accession>
<comment type="similarity">
    <text evidence="1">Belongs to the glycosyltransferase 25 family.</text>
</comment>
<dbReference type="InterPro" id="IPR050757">
    <property type="entry name" value="Collagen_mod_GT25"/>
</dbReference>
<feature type="compositionally biased region" description="Polar residues" evidence="4">
    <location>
        <begin position="184"/>
        <end position="198"/>
    </location>
</feature>
<dbReference type="GeneID" id="43595172"/>
<feature type="domain" description="Glycosyl transferase family 25" evidence="5">
    <location>
        <begin position="3"/>
        <end position="93"/>
    </location>
</feature>
<dbReference type="GO" id="GO:0016740">
    <property type="term" value="F:transferase activity"/>
    <property type="evidence" value="ECO:0007669"/>
    <property type="project" value="UniProtKB-KW"/>
</dbReference>
<organism evidence="6 7">
    <name type="scientific">Venustampulla echinocandica</name>
    <dbReference type="NCBI Taxonomy" id="2656787"/>
    <lineage>
        <taxon>Eukaryota</taxon>
        <taxon>Fungi</taxon>
        <taxon>Dikarya</taxon>
        <taxon>Ascomycota</taxon>
        <taxon>Pezizomycotina</taxon>
        <taxon>Leotiomycetes</taxon>
        <taxon>Helotiales</taxon>
        <taxon>Pleuroascaceae</taxon>
        <taxon>Venustampulla</taxon>
    </lineage>
</organism>
<dbReference type="OrthoDB" id="47375at2759"/>
<name>A0A370U3K6_9HELO</name>
<proteinExistence type="inferred from homology"/>
<evidence type="ECO:0000256" key="1">
    <source>
        <dbReference type="ARBA" id="ARBA00006721"/>
    </source>
</evidence>
<keyword evidence="3" id="KW-0808">Transferase</keyword>
<gene>
    <name evidence="6" type="ORF">BP5553_02323</name>
</gene>
<dbReference type="PANTHER" id="PTHR10730:SF53">
    <property type="entry name" value="GLYCOSYLTRANSFERASE 25 FAMILY MEMBER"/>
    <property type="match status" value="1"/>
</dbReference>
<protein>
    <recommendedName>
        <fullName evidence="5">Glycosyl transferase family 25 domain-containing protein</fullName>
    </recommendedName>
</protein>
<evidence type="ECO:0000259" key="5">
    <source>
        <dbReference type="Pfam" id="PF01755"/>
    </source>
</evidence>
<comment type="caution">
    <text evidence="6">The sequence shown here is derived from an EMBL/GenBank/DDBJ whole genome shotgun (WGS) entry which is preliminary data.</text>
</comment>
<evidence type="ECO:0000256" key="4">
    <source>
        <dbReference type="SAM" id="MobiDB-lite"/>
    </source>
</evidence>
<evidence type="ECO:0000313" key="6">
    <source>
        <dbReference type="EMBL" id="RDL42344.1"/>
    </source>
</evidence>
<dbReference type="RefSeq" id="XP_031875000.1">
    <property type="nucleotide sequence ID" value="XM_032010946.1"/>
</dbReference>
<evidence type="ECO:0000256" key="3">
    <source>
        <dbReference type="ARBA" id="ARBA00022679"/>
    </source>
</evidence>
<dbReference type="STRING" id="2656787.A0A370U3K6"/>
<sequence length="368" mass="40050">MPSRTDRRDATILAAAASNMKIDFIEGITGDQIPEVALPPGNKAESLKLFKGIRGSWRSHMNALQAIVHQNLSSAMIFEDDVDWDVRLRPQLQDLAFASQFLTSGPQDLSRYPVQTIPNPEAPEVSIHNESSENPIPSTLHSLPLSKVLGPSLKLHPYGDPANWDVLWLGHCGAGFPRPPRSGSGASDKNILLTNPNDPTVPLPKYLRAHPFGPLDALGTSHPPHTRVYHRGSGGALCTVAYAVSQRGARRLLHEFGVSKWGRIWDVELGDWCAGSDSPAGSKPEDGSEALGEARMDQEDKGERKCITVQPPIFAHHHPLGGESDIGGLGGGYARTVETKYLRLSVRMNLQAMVRGDGPEVMVDQWPD</sequence>
<keyword evidence="2" id="KW-0328">Glycosyltransferase</keyword>
<evidence type="ECO:0000256" key="2">
    <source>
        <dbReference type="ARBA" id="ARBA00022676"/>
    </source>
</evidence>
<dbReference type="Proteomes" id="UP000254866">
    <property type="component" value="Unassembled WGS sequence"/>
</dbReference>
<dbReference type="InterPro" id="IPR002654">
    <property type="entry name" value="Glyco_trans_25"/>
</dbReference>
<reference evidence="6 7" key="1">
    <citation type="journal article" date="2018" name="IMA Fungus">
        <title>IMA Genome-F 9: Draft genome sequence of Annulohypoxylon stygium, Aspergillus mulundensis, Berkeleyomyces basicola (syn. Thielaviopsis basicola), Ceratocystis smalleyi, two Cercospora beticola strains, Coleophoma cylindrospora, Fusarium fracticaudum, Phialophora cf. hyalina, and Morchella septimelata.</title>
        <authorList>
            <person name="Wingfield B.D."/>
            <person name="Bills G.F."/>
            <person name="Dong Y."/>
            <person name="Huang W."/>
            <person name="Nel W.J."/>
            <person name="Swalarsk-Parry B.S."/>
            <person name="Vaghefi N."/>
            <person name="Wilken P.M."/>
            <person name="An Z."/>
            <person name="de Beer Z.W."/>
            <person name="De Vos L."/>
            <person name="Chen L."/>
            <person name="Duong T.A."/>
            <person name="Gao Y."/>
            <person name="Hammerbacher A."/>
            <person name="Kikkert J.R."/>
            <person name="Li Y."/>
            <person name="Li H."/>
            <person name="Li K."/>
            <person name="Li Q."/>
            <person name="Liu X."/>
            <person name="Ma X."/>
            <person name="Naidoo K."/>
            <person name="Pethybridge S.J."/>
            <person name="Sun J."/>
            <person name="Steenkamp E.T."/>
            <person name="van der Nest M.A."/>
            <person name="van Wyk S."/>
            <person name="Wingfield M.J."/>
            <person name="Xiong C."/>
            <person name="Yue Q."/>
            <person name="Zhang X."/>
        </authorList>
    </citation>
    <scope>NUCLEOTIDE SEQUENCE [LARGE SCALE GENOMIC DNA]</scope>
    <source>
        <strain evidence="6 7">BP 5553</strain>
    </source>
</reference>
<feature type="compositionally biased region" description="Basic and acidic residues" evidence="4">
    <location>
        <begin position="292"/>
        <end position="303"/>
    </location>
</feature>